<dbReference type="InterPro" id="IPR035892">
    <property type="entry name" value="C2_domain_sf"/>
</dbReference>
<dbReference type="InterPro" id="IPR002035">
    <property type="entry name" value="VWF_A"/>
</dbReference>
<dbReference type="InterPro" id="IPR045052">
    <property type="entry name" value="Copine"/>
</dbReference>
<dbReference type="PANTHER" id="PTHR10857:SF106">
    <property type="entry name" value="C2 DOMAIN-CONTAINING PROTEIN"/>
    <property type="match status" value="1"/>
</dbReference>
<feature type="domain" description="C2" evidence="3">
    <location>
        <begin position="1"/>
        <end position="129"/>
    </location>
</feature>
<evidence type="ECO:0000259" key="4">
    <source>
        <dbReference type="PROSITE" id="PS50234"/>
    </source>
</evidence>
<name>A0A1Y2AF21_9FUNG</name>
<dbReference type="Gene3D" id="2.60.40.150">
    <property type="entry name" value="C2 domain"/>
    <property type="match status" value="2"/>
</dbReference>
<gene>
    <name evidence="5" type="ORF">LY90DRAFT_144904</name>
</gene>
<evidence type="ECO:0000256" key="2">
    <source>
        <dbReference type="ARBA" id="ARBA00022737"/>
    </source>
</evidence>
<dbReference type="Proteomes" id="UP000193920">
    <property type="component" value="Unassembled WGS sequence"/>
</dbReference>
<dbReference type="SUPFAM" id="SSF49562">
    <property type="entry name" value="C2 domain (Calcium/lipid-binding domain, CaLB)"/>
    <property type="match status" value="2"/>
</dbReference>
<dbReference type="EMBL" id="MCOG01000271">
    <property type="protein sequence ID" value="ORY21188.1"/>
    <property type="molecule type" value="Genomic_DNA"/>
</dbReference>
<dbReference type="GO" id="GO:0005544">
    <property type="term" value="F:calcium-dependent phospholipid binding"/>
    <property type="evidence" value="ECO:0007669"/>
    <property type="project" value="InterPro"/>
</dbReference>
<dbReference type="GO" id="GO:0071277">
    <property type="term" value="P:cellular response to calcium ion"/>
    <property type="evidence" value="ECO:0007669"/>
    <property type="project" value="TreeGrafter"/>
</dbReference>
<protein>
    <submittedName>
        <fullName evidence="5">Copine-domain-containing protein</fullName>
    </submittedName>
</protein>
<dbReference type="AlphaFoldDB" id="A0A1Y2AF21"/>
<dbReference type="PROSITE" id="PS50234">
    <property type="entry name" value="VWFA"/>
    <property type="match status" value="1"/>
</dbReference>
<dbReference type="SUPFAM" id="SSF53300">
    <property type="entry name" value="vWA-like"/>
    <property type="match status" value="1"/>
</dbReference>
<reference evidence="5 6" key="1">
    <citation type="submission" date="2016-08" db="EMBL/GenBank/DDBJ databases">
        <title>A Parts List for Fungal Cellulosomes Revealed by Comparative Genomics.</title>
        <authorList>
            <consortium name="DOE Joint Genome Institute"/>
            <person name="Haitjema C.H."/>
            <person name="Gilmore S.P."/>
            <person name="Henske J.K."/>
            <person name="Solomon K.V."/>
            <person name="De Groot R."/>
            <person name="Kuo A."/>
            <person name="Mondo S.J."/>
            <person name="Salamov A.A."/>
            <person name="Labutti K."/>
            <person name="Zhao Z."/>
            <person name="Chiniquy J."/>
            <person name="Barry K."/>
            <person name="Brewer H.M."/>
            <person name="Purvine S.O."/>
            <person name="Wright A.T."/>
            <person name="Boxma B."/>
            <person name="Van Alen T."/>
            <person name="Hackstein J.H."/>
            <person name="Baker S.E."/>
            <person name="Grigoriev I.V."/>
            <person name="O'Malley M.A."/>
        </authorList>
    </citation>
    <scope>NUCLEOTIDE SEQUENCE [LARGE SCALE GENOMIC DNA]</scope>
    <source>
        <strain evidence="5 6">G1</strain>
    </source>
</reference>
<comment type="caution">
    <text evidence="5">The sequence shown here is derived from an EMBL/GenBank/DDBJ whole genome shotgun (WGS) entry which is preliminary data.</text>
</comment>
<dbReference type="OrthoDB" id="5855668at2759"/>
<evidence type="ECO:0000259" key="3">
    <source>
        <dbReference type="PROSITE" id="PS50004"/>
    </source>
</evidence>
<comment type="similarity">
    <text evidence="1">Belongs to the copine family.</text>
</comment>
<dbReference type="Pfam" id="PF00168">
    <property type="entry name" value="C2"/>
    <property type="match status" value="2"/>
</dbReference>
<dbReference type="InterPro" id="IPR036465">
    <property type="entry name" value="vWFA_dom_sf"/>
</dbReference>
<dbReference type="SMART" id="SM00239">
    <property type="entry name" value="C2"/>
    <property type="match status" value="2"/>
</dbReference>
<evidence type="ECO:0000256" key="1">
    <source>
        <dbReference type="ARBA" id="ARBA00009048"/>
    </source>
</evidence>
<dbReference type="Pfam" id="PF07002">
    <property type="entry name" value="Copine"/>
    <property type="match status" value="1"/>
</dbReference>
<dbReference type="CDD" id="cd04047">
    <property type="entry name" value="C2B_Copine"/>
    <property type="match status" value="1"/>
</dbReference>
<feature type="domain" description="C2" evidence="3">
    <location>
        <begin position="154"/>
        <end position="280"/>
    </location>
</feature>
<accession>A0A1Y2AF21</accession>
<sequence length="595" mass="67653">MSSQTATPDSVIQLTLSCKGLKKKNNGLMKSKPNPCIFVYLQTLHKEYEPSKWVCIGHTEMYKEECNPKFNKIFTFDYYFEKVQKLAFVLVNMIKEKDENNIKSQKYMGYCEARLGQIISSGKYAPYEALVSKAPPPEGIDVKLSNKKPKHEGKYGKFSICVEELEDTNNTYTFSISCKNLDKKDKIAGNSDPYFTISKKQLDGSMLEIYRSEVVKKNLNPTFKRFSLNAAILCNCNRDMPLLWQVKDWNKNGEEKFIGQFEASLNTIMDSSSKEFDLIYEKKQKKHKDYVNSGVFTFQECTLNVPAEEEKLPPSFYDFISTGTEIKLTIGIDMSASNGGFSKARIDSCLHRIYDDGRMNDYQRTIKVIGSVLEAYDTDKLISVYGFGCKVDGKINQCWPLNENENNPELDGIDSVLEVYEYAVRRVRFSGPTTFSEIINHVGENAKDAIDRSISGKDGKQNHLKYYNILLLITDGDVTSFRETIDSIVNNSDKALSIIIVGVGSCKFTDMVVLDADNKKLISSKGKQAERDIVNFIQLNKYRCDSPAELSQAVLSEIPNQLQSFVNKYNIVPYDKEHAKLHPHLQSTFDLYSEA</sequence>
<dbReference type="InterPro" id="IPR000008">
    <property type="entry name" value="C2_dom"/>
</dbReference>
<keyword evidence="2" id="KW-0677">Repeat</keyword>
<organism evidence="5 6">
    <name type="scientific">Neocallimastix californiae</name>
    <dbReference type="NCBI Taxonomy" id="1754190"/>
    <lineage>
        <taxon>Eukaryota</taxon>
        <taxon>Fungi</taxon>
        <taxon>Fungi incertae sedis</taxon>
        <taxon>Chytridiomycota</taxon>
        <taxon>Chytridiomycota incertae sedis</taxon>
        <taxon>Neocallimastigomycetes</taxon>
        <taxon>Neocallimastigales</taxon>
        <taxon>Neocallimastigaceae</taxon>
        <taxon>Neocallimastix</taxon>
    </lineage>
</organism>
<keyword evidence="6" id="KW-1185">Reference proteome</keyword>
<dbReference type="PROSITE" id="PS50004">
    <property type="entry name" value="C2"/>
    <property type="match status" value="2"/>
</dbReference>
<evidence type="ECO:0000313" key="5">
    <source>
        <dbReference type="EMBL" id="ORY21188.1"/>
    </source>
</evidence>
<feature type="domain" description="VWFA" evidence="4">
    <location>
        <begin position="327"/>
        <end position="558"/>
    </location>
</feature>
<proteinExistence type="inferred from homology"/>
<dbReference type="GO" id="GO:0005886">
    <property type="term" value="C:plasma membrane"/>
    <property type="evidence" value="ECO:0007669"/>
    <property type="project" value="TreeGrafter"/>
</dbReference>
<evidence type="ECO:0000313" key="6">
    <source>
        <dbReference type="Proteomes" id="UP000193920"/>
    </source>
</evidence>
<dbReference type="PANTHER" id="PTHR10857">
    <property type="entry name" value="COPINE"/>
    <property type="match status" value="1"/>
</dbReference>
<dbReference type="InterPro" id="IPR037768">
    <property type="entry name" value="C2B_Copine"/>
</dbReference>
<dbReference type="STRING" id="1754190.A0A1Y2AF21"/>
<dbReference type="InterPro" id="IPR010734">
    <property type="entry name" value="Copine_C"/>
</dbReference>